<accession>A0A2C6BR03</accession>
<organism evidence="1 2">
    <name type="scientific">Fusobacterium nucleatum subsp. polymorphum</name>
    <name type="common">Fusobacterium polymorphum</name>
    <dbReference type="NCBI Taxonomy" id="76857"/>
    <lineage>
        <taxon>Bacteria</taxon>
        <taxon>Fusobacteriati</taxon>
        <taxon>Fusobacteriota</taxon>
        <taxon>Fusobacteriia</taxon>
        <taxon>Fusobacteriales</taxon>
        <taxon>Fusobacteriaceae</taxon>
        <taxon>Fusobacterium</taxon>
    </lineage>
</organism>
<reference evidence="1 2" key="1">
    <citation type="submission" date="2017-06" db="EMBL/GenBank/DDBJ databases">
        <title>Draft genome sequence of Fusobacterium nucleatum subsp. polymorphum KCOM 1271 (=ChDC F305).</title>
        <authorList>
            <person name="Kook J.-K."/>
            <person name="Park S.-N."/>
            <person name="Lim Y.K."/>
            <person name="Roh H."/>
        </authorList>
    </citation>
    <scope>NUCLEOTIDE SEQUENCE [LARGE SCALE GENOMIC DNA]</scope>
    <source>
        <strain evidence="2">KCOM 1271 (ChDC F305)</strain>
    </source>
</reference>
<comment type="caution">
    <text evidence="1">The sequence shown here is derived from an EMBL/GenBank/DDBJ whole genome shotgun (WGS) entry which is preliminary data.</text>
</comment>
<evidence type="ECO:0000313" key="2">
    <source>
        <dbReference type="Proteomes" id="UP000224182"/>
    </source>
</evidence>
<dbReference type="EMBL" id="NIRN01000001">
    <property type="protein sequence ID" value="PHI06661.1"/>
    <property type="molecule type" value="Genomic_DNA"/>
</dbReference>
<evidence type="ECO:0008006" key="3">
    <source>
        <dbReference type="Google" id="ProtNLM"/>
    </source>
</evidence>
<dbReference type="GO" id="GO:0003676">
    <property type="term" value="F:nucleic acid binding"/>
    <property type="evidence" value="ECO:0007669"/>
    <property type="project" value="InterPro"/>
</dbReference>
<protein>
    <recommendedName>
        <fullName evidence="3">Holliday junction resolvase RuvC</fullName>
    </recommendedName>
</protein>
<dbReference type="InterPro" id="IPR012337">
    <property type="entry name" value="RNaseH-like_sf"/>
</dbReference>
<dbReference type="InterPro" id="IPR036397">
    <property type="entry name" value="RNaseH_sf"/>
</dbReference>
<dbReference type="Proteomes" id="UP000224182">
    <property type="component" value="Unassembled WGS sequence"/>
</dbReference>
<sequence length="177" mass="20506">MKEKELAKNIGKTLKKNLLISIDLSKTCPGISVYNLEENNFLFLDSFKGNNKLTNHERNLEILYWILEIISKYRPYKAIIESPFISTFTIKSVGPLMKLHGIVDHFLFENGLEIYEISPTSSRSYLKIKPNTKEEAFKFVKSKYPILELETFKKDNDKSDAVILALNFNNPKLKKIN</sequence>
<dbReference type="RefSeq" id="WP_098974450.1">
    <property type="nucleotide sequence ID" value="NZ_CP077115.1"/>
</dbReference>
<dbReference type="Gene3D" id="3.30.420.10">
    <property type="entry name" value="Ribonuclease H-like superfamily/Ribonuclease H"/>
    <property type="match status" value="1"/>
</dbReference>
<gene>
    <name evidence="1" type="ORF">CBG54_06235</name>
</gene>
<proteinExistence type="predicted"/>
<evidence type="ECO:0000313" key="1">
    <source>
        <dbReference type="EMBL" id="PHI06661.1"/>
    </source>
</evidence>
<dbReference type="SUPFAM" id="SSF53098">
    <property type="entry name" value="Ribonuclease H-like"/>
    <property type="match status" value="1"/>
</dbReference>
<dbReference type="AlphaFoldDB" id="A0A2C6BR03"/>
<name>A0A2C6BR03_FUSNP</name>